<gene>
    <name evidence="1" type="ORF">AVL59_21030</name>
    <name evidence="2" type="ORF">J2Z21_009428</name>
</gene>
<evidence type="ECO:0000313" key="3">
    <source>
        <dbReference type="Proteomes" id="UP000092659"/>
    </source>
</evidence>
<dbReference type="RefSeq" id="WP_067306726.1">
    <property type="nucleotide sequence ID" value="NZ_CP016279.1"/>
</dbReference>
<accession>A0A1B1AYZ6</accession>
<keyword evidence="4" id="KW-1185">Reference proteome</keyword>
<evidence type="ECO:0000313" key="1">
    <source>
        <dbReference type="EMBL" id="ANP51742.1"/>
    </source>
</evidence>
<name>A0A1B1AYZ6_9ACTN</name>
<reference evidence="1 3" key="1">
    <citation type="submission" date="2016-06" db="EMBL/GenBank/DDBJ databases">
        <title>Complete genome sequence of Streptomyces griseochromogenes ATCC 14511, the Blasticidin S producer.</title>
        <authorList>
            <person name="Wu L."/>
        </authorList>
    </citation>
    <scope>NUCLEOTIDE SEQUENCE [LARGE SCALE GENOMIC DNA]</scope>
    <source>
        <strain evidence="1 3">ATCC 14511</strain>
    </source>
</reference>
<dbReference type="Proteomes" id="UP000092659">
    <property type="component" value="Chromosome"/>
</dbReference>
<dbReference type="AlphaFoldDB" id="A0A1B1AYZ6"/>
<evidence type="ECO:0000313" key="4">
    <source>
        <dbReference type="Proteomes" id="UP001519309"/>
    </source>
</evidence>
<dbReference type="KEGG" id="sgs:AVL59_21030"/>
<reference evidence="2 4" key="2">
    <citation type="submission" date="2021-03" db="EMBL/GenBank/DDBJ databases">
        <title>Genomic Encyclopedia of Type Strains, Phase IV (KMG-IV): sequencing the most valuable type-strain genomes for metagenomic binning, comparative biology and taxonomic classification.</title>
        <authorList>
            <person name="Goeker M."/>
        </authorList>
    </citation>
    <scope>NUCLEOTIDE SEQUENCE [LARGE SCALE GENOMIC DNA]</scope>
    <source>
        <strain evidence="2 4">DSM 40499</strain>
    </source>
</reference>
<dbReference type="Proteomes" id="UP001519309">
    <property type="component" value="Unassembled WGS sequence"/>
</dbReference>
<dbReference type="EMBL" id="JAGGLP010000046">
    <property type="protein sequence ID" value="MBP2056410.1"/>
    <property type="molecule type" value="Genomic_DNA"/>
</dbReference>
<sequence>MILRDATTRFDVEVLDHLDHDAALPIVTRAACQGDMSVLRVTTAGATTIVPEAGVAVVRGENGGNTHSLHGDGPIMWDQAAPSDTGLMPGTLTVPEGSTAILLHPEHGGLAIVPGTYRVGRQREMADIARIVQD</sequence>
<protein>
    <submittedName>
        <fullName evidence="1">Uncharacterized protein</fullName>
    </submittedName>
</protein>
<dbReference type="OrthoDB" id="3377664at2"/>
<evidence type="ECO:0000313" key="2">
    <source>
        <dbReference type="EMBL" id="MBP2056410.1"/>
    </source>
</evidence>
<organism evidence="1 3">
    <name type="scientific">Streptomyces griseochromogenes</name>
    <dbReference type="NCBI Taxonomy" id="68214"/>
    <lineage>
        <taxon>Bacteria</taxon>
        <taxon>Bacillati</taxon>
        <taxon>Actinomycetota</taxon>
        <taxon>Actinomycetes</taxon>
        <taxon>Kitasatosporales</taxon>
        <taxon>Streptomycetaceae</taxon>
        <taxon>Streptomyces</taxon>
    </lineage>
</organism>
<dbReference type="EMBL" id="CP016279">
    <property type="protein sequence ID" value="ANP51742.1"/>
    <property type="molecule type" value="Genomic_DNA"/>
</dbReference>
<proteinExistence type="predicted"/>